<keyword evidence="2" id="KW-1185">Reference proteome</keyword>
<protein>
    <submittedName>
        <fullName evidence="1">Uncharacterized protein</fullName>
    </submittedName>
</protein>
<dbReference type="AlphaFoldDB" id="A0A183NV95"/>
<dbReference type="EMBL" id="UZAL01027355">
    <property type="protein sequence ID" value="VDP31825.1"/>
    <property type="molecule type" value="Genomic_DNA"/>
</dbReference>
<evidence type="ECO:0000313" key="2">
    <source>
        <dbReference type="Proteomes" id="UP000269396"/>
    </source>
</evidence>
<name>A0A183NV95_9TREM</name>
<accession>A0A183NV95</accession>
<evidence type="ECO:0000313" key="1">
    <source>
        <dbReference type="EMBL" id="VDP31825.1"/>
    </source>
</evidence>
<sequence length="89" mass="9723">MAMHIYPLLGTPYSPPPHGGGVAYEVERMKTKYSALELRWWVNGLKSGSLGKPPVSVRAPGRDPSPPTNSLICVPRIKIGFPSYQCLCV</sequence>
<proteinExistence type="predicted"/>
<reference evidence="1 2" key="1">
    <citation type="submission" date="2018-11" db="EMBL/GenBank/DDBJ databases">
        <authorList>
            <consortium name="Pathogen Informatics"/>
        </authorList>
    </citation>
    <scope>NUCLEOTIDE SEQUENCE [LARGE SCALE GENOMIC DNA]</scope>
    <source>
        <strain>Denwood</strain>
        <strain evidence="2">Zambia</strain>
    </source>
</reference>
<dbReference type="Proteomes" id="UP000269396">
    <property type="component" value="Unassembled WGS sequence"/>
</dbReference>
<gene>
    <name evidence="1" type="ORF">SMTD_LOCUS6031</name>
</gene>
<organism evidence="1 2">
    <name type="scientific">Schistosoma mattheei</name>
    <dbReference type="NCBI Taxonomy" id="31246"/>
    <lineage>
        <taxon>Eukaryota</taxon>
        <taxon>Metazoa</taxon>
        <taxon>Spiralia</taxon>
        <taxon>Lophotrochozoa</taxon>
        <taxon>Platyhelminthes</taxon>
        <taxon>Trematoda</taxon>
        <taxon>Digenea</taxon>
        <taxon>Strigeidida</taxon>
        <taxon>Schistosomatoidea</taxon>
        <taxon>Schistosomatidae</taxon>
        <taxon>Schistosoma</taxon>
    </lineage>
</organism>